<feature type="transmembrane region" description="Helical" evidence="1">
    <location>
        <begin position="415"/>
        <end position="438"/>
    </location>
</feature>
<keyword evidence="1" id="KW-1133">Transmembrane helix</keyword>
<reference evidence="3" key="1">
    <citation type="journal article" date="2017" name="Nat. Ecol. Evol.">
        <title>Genome expansion and lineage-specific genetic innovations in the forest pathogenic fungi Armillaria.</title>
        <authorList>
            <person name="Sipos G."/>
            <person name="Prasanna A.N."/>
            <person name="Walter M.C."/>
            <person name="O'Connor E."/>
            <person name="Balint B."/>
            <person name="Krizsan K."/>
            <person name="Kiss B."/>
            <person name="Hess J."/>
            <person name="Varga T."/>
            <person name="Slot J."/>
            <person name="Riley R."/>
            <person name="Boka B."/>
            <person name="Rigling D."/>
            <person name="Barry K."/>
            <person name="Lee J."/>
            <person name="Mihaltcheva S."/>
            <person name="LaButti K."/>
            <person name="Lipzen A."/>
            <person name="Waldron R."/>
            <person name="Moloney N.M."/>
            <person name="Sperisen C."/>
            <person name="Kredics L."/>
            <person name="Vagvoelgyi C."/>
            <person name="Patrignani A."/>
            <person name="Fitzpatrick D."/>
            <person name="Nagy I."/>
            <person name="Doyle S."/>
            <person name="Anderson J.B."/>
            <person name="Grigoriev I.V."/>
            <person name="Gueldener U."/>
            <person name="Muensterkoetter M."/>
            <person name="Nagy L.G."/>
        </authorList>
    </citation>
    <scope>NUCLEOTIDE SEQUENCE [LARGE SCALE GENOMIC DNA]</scope>
    <source>
        <strain evidence="3">C18/9</strain>
    </source>
</reference>
<feature type="transmembrane region" description="Helical" evidence="1">
    <location>
        <begin position="458"/>
        <end position="481"/>
    </location>
</feature>
<dbReference type="PANTHER" id="PTHR12459:SF6">
    <property type="entry name" value="GB|AAD46013.1"/>
    <property type="match status" value="1"/>
</dbReference>
<dbReference type="AlphaFoldDB" id="A0A284R991"/>
<keyword evidence="1" id="KW-0472">Membrane</keyword>
<organism evidence="2 3">
    <name type="scientific">Armillaria ostoyae</name>
    <name type="common">Armillaria root rot fungus</name>
    <dbReference type="NCBI Taxonomy" id="47428"/>
    <lineage>
        <taxon>Eukaryota</taxon>
        <taxon>Fungi</taxon>
        <taxon>Dikarya</taxon>
        <taxon>Basidiomycota</taxon>
        <taxon>Agaricomycotina</taxon>
        <taxon>Agaricomycetes</taxon>
        <taxon>Agaricomycetidae</taxon>
        <taxon>Agaricales</taxon>
        <taxon>Marasmiineae</taxon>
        <taxon>Physalacriaceae</taxon>
        <taxon>Armillaria</taxon>
    </lineage>
</organism>
<sequence>MAKILSPPSSPPGLHRAMSMMSFENLVALANHQERIKEARQMVWRVKGQPVVELDDVESCLKHAAVGGLRSATLAFNIRAAFNLVLACMRLRSLPRKKRLPLLVRAIFGTDTWRFAAMFGSFTSIYKFLLNALPILLPETGLSSSRLLSNSFCDEEMERLEKKSLELAITSDTRRRHTARLSLSVNAQKAWVRKKTRRWHAAFAGAVAGGIAVLFETSGRRVTIGQQMFVRGLQGTFNAYTTAKNIKIPHGDVILFALINGQVLYANFLRPDSLNRGYHNWFVRVSEVPPEAYKINRDLMRNHTYNPNDLDKLIANPKYKITPQNTTTLLAHKDAFFNGASDPSKYLADSQCPCKALHPGQTSCWHVPAARFFYVAKFMLPVYGALHFLPPVLFRSKAFMKNPLKILLKSAMGTARSCTFLGVFVVIYQTAICLRSFFHEFFSTLPVNSMLKLPQWLVDAMFVSRAAYFIPGLASGLSLFVEEKRRRAELSMYVLPKALESFWRVAIGKVPGGVRTGKTGEALLTAIGMAMVMCTYQNDPQHLSGLVRRILYQFIGPN</sequence>
<evidence type="ECO:0000313" key="2">
    <source>
        <dbReference type="EMBL" id="SJL05301.1"/>
    </source>
</evidence>
<dbReference type="EMBL" id="FUEG01000006">
    <property type="protein sequence ID" value="SJL05301.1"/>
    <property type="molecule type" value="Genomic_DNA"/>
</dbReference>
<dbReference type="InterPro" id="IPR026749">
    <property type="entry name" value="Tmem135"/>
</dbReference>
<feature type="transmembrane region" description="Helical" evidence="1">
    <location>
        <begin position="372"/>
        <end position="394"/>
    </location>
</feature>
<dbReference type="PANTHER" id="PTHR12459">
    <property type="entry name" value="TRANSMEMBRANE PROTEIN 135-RELATED"/>
    <property type="match status" value="1"/>
</dbReference>
<dbReference type="OrthoDB" id="291792at2759"/>
<proteinExistence type="predicted"/>
<protein>
    <recommendedName>
        <fullName evidence="4">Transmembrane protein 135 N-terminal domain-containing protein</fullName>
    </recommendedName>
</protein>
<evidence type="ECO:0008006" key="4">
    <source>
        <dbReference type="Google" id="ProtNLM"/>
    </source>
</evidence>
<accession>A0A284R991</accession>
<dbReference type="Proteomes" id="UP000219338">
    <property type="component" value="Unassembled WGS sequence"/>
</dbReference>
<evidence type="ECO:0000313" key="3">
    <source>
        <dbReference type="Proteomes" id="UP000219338"/>
    </source>
</evidence>
<dbReference type="OMA" id="CCGQIMY"/>
<name>A0A284R991_ARMOS</name>
<gene>
    <name evidence="2" type="ORF">ARMOST_08667</name>
</gene>
<evidence type="ECO:0000256" key="1">
    <source>
        <dbReference type="SAM" id="Phobius"/>
    </source>
</evidence>
<keyword evidence="3" id="KW-1185">Reference proteome</keyword>
<keyword evidence="1" id="KW-0812">Transmembrane</keyword>